<protein>
    <submittedName>
        <fullName evidence="4">Alcohol dehydrogenase</fullName>
    </submittedName>
</protein>
<feature type="domain" description="Enoyl reductase (ER)" evidence="3">
    <location>
        <begin position="10"/>
        <end position="324"/>
    </location>
</feature>
<dbReference type="EMBL" id="JXAL01000024">
    <property type="protein sequence ID" value="KIL35031.1"/>
    <property type="molecule type" value="Genomic_DNA"/>
</dbReference>
<accession>A0ABR5A208</accession>
<organism evidence="4 5">
    <name type="scientific">Cohnella kolymensis</name>
    <dbReference type="NCBI Taxonomy" id="1590652"/>
    <lineage>
        <taxon>Bacteria</taxon>
        <taxon>Bacillati</taxon>
        <taxon>Bacillota</taxon>
        <taxon>Bacilli</taxon>
        <taxon>Bacillales</taxon>
        <taxon>Paenibacillaceae</taxon>
        <taxon>Cohnella</taxon>
    </lineage>
</organism>
<dbReference type="Pfam" id="PF00107">
    <property type="entry name" value="ADH_zinc_N"/>
    <property type="match status" value="1"/>
</dbReference>
<evidence type="ECO:0000256" key="1">
    <source>
        <dbReference type="ARBA" id="ARBA00022857"/>
    </source>
</evidence>
<dbReference type="PANTHER" id="PTHR48106:SF13">
    <property type="entry name" value="QUINONE OXIDOREDUCTASE-RELATED"/>
    <property type="match status" value="1"/>
</dbReference>
<reference evidence="4 5" key="1">
    <citation type="submission" date="2014-12" db="EMBL/GenBank/DDBJ databases">
        <title>Draft genome sequence of Cohnella kolymensis strain B-2846.</title>
        <authorList>
            <person name="Karlyshev A.V."/>
            <person name="Kudryashova E.B."/>
        </authorList>
    </citation>
    <scope>NUCLEOTIDE SEQUENCE [LARGE SCALE GENOMIC DNA]</scope>
    <source>
        <strain evidence="4 5">VKM B-2846</strain>
    </source>
</reference>
<dbReference type="InterPro" id="IPR011032">
    <property type="entry name" value="GroES-like_sf"/>
</dbReference>
<keyword evidence="1" id="KW-0521">NADP</keyword>
<evidence type="ECO:0000313" key="5">
    <source>
        <dbReference type="Proteomes" id="UP000054526"/>
    </source>
</evidence>
<evidence type="ECO:0000256" key="2">
    <source>
        <dbReference type="ARBA" id="ARBA00023002"/>
    </source>
</evidence>
<name>A0ABR5A208_9BACL</name>
<evidence type="ECO:0000259" key="3">
    <source>
        <dbReference type="SMART" id="SM00829"/>
    </source>
</evidence>
<dbReference type="RefSeq" id="WP_041064946.1">
    <property type="nucleotide sequence ID" value="NZ_JXAL01000024.1"/>
</dbReference>
<dbReference type="CDD" id="cd05286">
    <property type="entry name" value="QOR2"/>
    <property type="match status" value="1"/>
</dbReference>
<dbReference type="Proteomes" id="UP000054526">
    <property type="component" value="Unassembled WGS sequence"/>
</dbReference>
<dbReference type="PANTHER" id="PTHR48106">
    <property type="entry name" value="QUINONE OXIDOREDUCTASE PIG3-RELATED"/>
    <property type="match status" value="1"/>
</dbReference>
<keyword evidence="5" id="KW-1185">Reference proteome</keyword>
<dbReference type="InterPro" id="IPR002364">
    <property type="entry name" value="Quin_OxRdtase/zeta-crystal_CS"/>
</dbReference>
<evidence type="ECO:0000313" key="4">
    <source>
        <dbReference type="EMBL" id="KIL35031.1"/>
    </source>
</evidence>
<sequence length="326" mass="35361">MKALVFDRFGGPEVLEFRDIPEPQPALGTVIVRMKAIGLNFADVYRRKGNYHLAGEPPYILGYEGAGVIENVGYGVEGLREGDRIAFADVPFANAELVSVPVERAIPLPDSITFEQAASLLLQGLTAHYLVHDSYRVLAGDEVLVHAAAGGVGQLLTQLCKAKGARVLGLTSSDAKREKALHAGADEVLLYGSGVDRHWVKAARDWSSNGKGVKVAYDSVGSTLMDSFSAVRIKGVVVFYGMAGGDPQHVDPRMLMDTSKTLTGGDLWNHITTRQDRVERSEALFTELHEGRLRVDMPTTFPLSEGKQAHRLLESRASTGKILLIP</sequence>
<dbReference type="InterPro" id="IPR020843">
    <property type="entry name" value="ER"/>
</dbReference>
<dbReference type="Pfam" id="PF08240">
    <property type="entry name" value="ADH_N"/>
    <property type="match status" value="1"/>
</dbReference>
<dbReference type="InterPro" id="IPR013149">
    <property type="entry name" value="ADH-like_C"/>
</dbReference>
<gene>
    <name evidence="4" type="ORF">SD71_15295</name>
</gene>
<dbReference type="SUPFAM" id="SSF50129">
    <property type="entry name" value="GroES-like"/>
    <property type="match status" value="1"/>
</dbReference>
<dbReference type="Gene3D" id="3.90.180.10">
    <property type="entry name" value="Medium-chain alcohol dehydrogenases, catalytic domain"/>
    <property type="match status" value="1"/>
</dbReference>
<comment type="caution">
    <text evidence="4">The sequence shown here is derived from an EMBL/GenBank/DDBJ whole genome shotgun (WGS) entry which is preliminary data.</text>
</comment>
<dbReference type="InterPro" id="IPR013154">
    <property type="entry name" value="ADH-like_N"/>
</dbReference>
<keyword evidence="2" id="KW-0560">Oxidoreductase</keyword>
<proteinExistence type="predicted"/>
<dbReference type="PROSITE" id="PS01162">
    <property type="entry name" value="QOR_ZETA_CRYSTAL"/>
    <property type="match status" value="1"/>
</dbReference>
<dbReference type="SMART" id="SM00829">
    <property type="entry name" value="PKS_ER"/>
    <property type="match status" value="1"/>
</dbReference>
<dbReference type="SUPFAM" id="SSF51735">
    <property type="entry name" value="NAD(P)-binding Rossmann-fold domains"/>
    <property type="match status" value="1"/>
</dbReference>
<dbReference type="InterPro" id="IPR036291">
    <property type="entry name" value="NAD(P)-bd_dom_sf"/>
</dbReference>
<dbReference type="InterPro" id="IPR047618">
    <property type="entry name" value="QOR-like"/>
</dbReference>
<dbReference type="Gene3D" id="3.40.50.720">
    <property type="entry name" value="NAD(P)-binding Rossmann-like Domain"/>
    <property type="match status" value="1"/>
</dbReference>